<keyword evidence="1" id="KW-1133">Transmembrane helix</keyword>
<dbReference type="Gene3D" id="1.20.1730.10">
    <property type="entry name" value="Sodium/glucose cotransporter"/>
    <property type="match status" value="1"/>
</dbReference>
<evidence type="ECO:0000313" key="2">
    <source>
        <dbReference type="EMBL" id="MPN47775.1"/>
    </source>
</evidence>
<accession>A0A645I8X0</accession>
<dbReference type="AlphaFoldDB" id="A0A645I8X0"/>
<name>A0A645I8X0_9ZZZZ</name>
<gene>
    <name evidence="2" type="ORF">SDC9_195379</name>
</gene>
<protein>
    <submittedName>
        <fullName evidence="2">Uncharacterized protein</fullName>
    </submittedName>
</protein>
<organism evidence="2">
    <name type="scientific">bioreactor metagenome</name>
    <dbReference type="NCBI Taxonomy" id="1076179"/>
    <lineage>
        <taxon>unclassified sequences</taxon>
        <taxon>metagenomes</taxon>
        <taxon>ecological metagenomes</taxon>
    </lineage>
</organism>
<evidence type="ECO:0000256" key="1">
    <source>
        <dbReference type="SAM" id="Phobius"/>
    </source>
</evidence>
<proteinExistence type="predicted"/>
<dbReference type="InterPro" id="IPR038377">
    <property type="entry name" value="Na/Glc_symporter_sf"/>
</dbReference>
<reference evidence="2" key="1">
    <citation type="submission" date="2019-08" db="EMBL/GenBank/DDBJ databases">
        <authorList>
            <person name="Kucharzyk K."/>
            <person name="Murdoch R.W."/>
            <person name="Higgins S."/>
            <person name="Loffler F."/>
        </authorList>
    </citation>
    <scope>NUCLEOTIDE SEQUENCE</scope>
</reference>
<dbReference type="EMBL" id="VSSQ01109520">
    <property type="protein sequence ID" value="MPN47775.1"/>
    <property type="molecule type" value="Genomic_DNA"/>
</dbReference>
<keyword evidence="1" id="KW-0812">Transmembrane</keyword>
<sequence length="135" mass="14357">MMFLPFMCALYWKRCTGSGCVAGMVAGCLACSAGVYLKLPLPIVWGVAASLIAIAGVSFATASEQKPLLPGFNEHGQEIDHSVLKGCVFGTAGSLLISVGFGMYINWIYIIAGIIGMYLCVTMIDKAFKKYTLTA</sequence>
<feature type="transmembrane region" description="Helical" evidence="1">
    <location>
        <begin position="107"/>
        <end position="124"/>
    </location>
</feature>
<comment type="caution">
    <text evidence="2">The sequence shown here is derived from an EMBL/GenBank/DDBJ whole genome shotgun (WGS) entry which is preliminary data.</text>
</comment>
<keyword evidence="1" id="KW-0472">Membrane</keyword>
<feature type="transmembrane region" description="Helical" evidence="1">
    <location>
        <begin position="43"/>
        <end position="62"/>
    </location>
</feature>